<proteinExistence type="predicted"/>
<protein>
    <recommendedName>
        <fullName evidence="1">Polysaccharide pyruvyl transferase domain-containing protein</fullName>
    </recommendedName>
</protein>
<organism evidence="2 3">
    <name type="scientific">Teichococcus deserti</name>
    <dbReference type="NCBI Taxonomy" id="1817963"/>
    <lineage>
        <taxon>Bacteria</taxon>
        <taxon>Pseudomonadati</taxon>
        <taxon>Pseudomonadota</taxon>
        <taxon>Alphaproteobacteria</taxon>
        <taxon>Acetobacterales</taxon>
        <taxon>Roseomonadaceae</taxon>
        <taxon>Roseomonas</taxon>
    </lineage>
</organism>
<dbReference type="Proteomes" id="UP000188879">
    <property type="component" value="Unassembled WGS sequence"/>
</dbReference>
<sequence>MRGGGMSGARDDARPRRVAVAAVCDIANYGDQLFPLIAAHRLAPLGIAVEAVAPGAAHRLRPGALTPRSLDWLLAGGEMLDGVLIGGGNIVYNLRADYLARSGARDSWLGQGLHTGLWLGAALAAAIRDIPFGFNAPGLPYPFSGATARDVLRPVLQAADCCAFRDAASARLAEAAGVAVQQVPDTAIEIARMWPRDGLAPAAEAEGQPYAALHLRLAGEPEAHLAAVAALLDGFCTGQGLRPLLIAIGDDLGDGAAARRLAAAMTVPARVLGGDRSLQAVAAAIAGARIYLGGSLHGYVTAAAYGVPGLVVTAQPLRKFAGFLDWMERPADLATDWAAACARAVPLLAGGRVVVPDRIWQALDAHWAAVAAMLEAPQRRRAERAAMLRALTLRAVSRQGGGGLEWLMAGWHPPSARARTA</sequence>
<dbReference type="PANTHER" id="PTHR36836:SF1">
    <property type="entry name" value="COLANIC ACID BIOSYNTHESIS PROTEIN WCAK"/>
    <property type="match status" value="1"/>
</dbReference>
<dbReference type="AlphaFoldDB" id="A0A1V2H3D5"/>
<evidence type="ECO:0000259" key="1">
    <source>
        <dbReference type="Pfam" id="PF04230"/>
    </source>
</evidence>
<keyword evidence="3" id="KW-1185">Reference proteome</keyword>
<dbReference type="Pfam" id="PF04230">
    <property type="entry name" value="PS_pyruv_trans"/>
    <property type="match status" value="1"/>
</dbReference>
<dbReference type="EMBL" id="MLCO01000090">
    <property type="protein sequence ID" value="ONG54008.1"/>
    <property type="molecule type" value="Genomic_DNA"/>
</dbReference>
<name>A0A1V2H3D5_9PROT</name>
<feature type="domain" description="Polysaccharide pyruvyl transferase" evidence="1">
    <location>
        <begin position="28"/>
        <end position="313"/>
    </location>
</feature>
<dbReference type="PANTHER" id="PTHR36836">
    <property type="entry name" value="COLANIC ACID BIOSYNTHESIS PROTEIN WCAK"/>
    <property type="match status" value="1"/>
</dbReference>
<comment type="caution">
    <text evidence="2">The sequence shown here is derived from an EMBL/GenBank/DDBJ whole genome shotgun (WGS) entry which is preliminary data.</text>
</comment>
<dbReference type="InterPro" id="IPR007345">
    <property type="entry name" value="Polysacch_pyruvyl_Trfase"/>
</dbReference>
<accession>A0A1V2H3D5</accession>
<evidence type="ECO:0000313" key="2">
    <source>
        <dbReference type="EMBL" id="ONG54008.1"/>
    </source>
</evidence>
<gene>
    <name evidence="2" type="ORF">BKE38_11065</name>
</gene>
<evidence type="ECO:0000313" key="3">
    <source>
        <dbReference type="Proteomes" id="UP000188879"/>
    </source>
</evidence>
<reference evidence="2 3" key="1">
    <citation type="submission" date="2016-10" db="EMBL/GenBank/DDBJ databases">
        <title>Draft Genome sequence of Roseomonas sp. strain M3.</title>
        <authorList>
            <person name="Subhash Y."/>
            <person name="Lee S."/>
        </authorList>
    </citation>
    <scope>NUCLEOTIDE SEQUENCE [LARGE SCALE GENOMIC DNA]</scope>
    <source>
        <strain evidence="2 3">M3</strain>
    </source>
</reference>